<keyword evidence="2" id="KW-1185">Reference proteome</keyword>
<reference evidence="1 2" key="1">
    <citation type="journal article" date="2022" name="G3 (Bethesda)">
        <title>Enemy or ally: a genomic approach to elucidate the lifestyle of Phyllosticta citrichinaensis.</title>
        <authorList>
            <person name="Buijs V.A."/>
            <person name="Groenewald J.Z."/>
            <person name="Haridas S."/>
            <person name="LaButti K.M."/>
            <person name="Lipzen A."/>
            <person name="Martin F.M."/>
            <person name="Barry K."/>
            <person name="Grigoriev I.V."/>
            <person name="Crous P.W."/>
            <person name="Seidl M.F."/>
        </authorList>
    </citation>
    <scope>NUCLEOTIDE SEQUENCE [LARGE SCALE GENOMIC DNA]</scope>
    <source>
        <strain evidence="1 2">CBS 129764</strain>
    </source>
</reference>
<dbReference type="EMBL" id="JBBWUH010000006">
    <property type="protein sequence ID" value="KAK8163958.1"/>
    <property type="molecule type" value="Genomic_DNA"/>
</dbReference>
<dbReference type="Proteomes" id="UP001456524">
    <property type="component" value="Unassembled WGS sequence"/>
</dbReference>
<proteinExistence type="predicted"/>
<sequence length="115" mass="13190">MRLFAYSVRWWVSWPDNLSHNFLIGNWLLRQSSEFWSRKLPLSNFLMIIAYGTALATNKIPDEGCVGISAGVWSLPGSQMTYFESLAQVYVTDIPGCRKRLARDAPFVQFKNIIN</sequence>
<comment type="caution">
    <text evidence="1">The sequence shown here is derived from an EMBL/GenBank/DDBJ whole genome shotgun (WGS) entry which is preliminary data.</text>
</comment>
<evidence type="ECO:0000313" key="1">
    <source>
        <dbReference type="EMBL" id="KAK8163958.1"/>
    </source>
</evidence>
<gene>
    <name evidence="1" type="ORF">IWX90DRAFT_415771</name>
</gene>
<protein>
    <submittedName>
        <fullName evidence="1">Uncharacterized protein</fullName>
    </submittedName>
</protein>
<name>A0ABR1XQK8_9PEZI</name>
<organism evidence="1 2">
    <name type="scientific">Phyllosticta citrichinensis</name>
    <dbReference type="NCBI Taxonomy" id="1130410"/>
    <lineage>
        <taxon>Eukaryota</taxon>
        <taxon>Fungi</taxon>
        <taxon>Dikarya</taxon>
        <taxon>Ascomycota</taxon>
        <taxon>Pezizomycotina</taxon>
        <taxon>Dothideomycetes</taxon>
        <taxon>Dothideomycetes incertae sedis</taxon>
        <taxon>Botryosphaeriales</taxon>
        <taxon>Phyllostictaceae</taxon>
        <taxon>Phyllosticta</taxon>
    </lineage>
</organism>
<evidence type="ECO:0000313" key="2">
    <source>
        <dbReference type="Proteomes" id="UP001456524"/>
    </source>
</evidence>
<accession>A0ABR1XQK8</accession>